<feature type="region of interest" description="Disordered" evidence="6">
    <location>
        <begin position="1"/>
        <end position="21"/>
    </location>
</feature>
<evidence type="ECO:0000313" key="8">
    <source>
        <dbReference type="EMBL" id="SFR43770.1"/>
    </source>
</evidence>
<dbReference type="Pfam" id="PF00724">
    <property type="entry name" value="Oxidored_FMN"/>
    <property type="match status" value="1"/>
</dbReference>
<keyword evidence="9" id="KW-1185">Reference proteome</keyword>
<evidence type="ECO:0000256" key="1">
    <source>
        <dbReference type="ARBA" id="ARBA00001917"/>
    </source>
</evidence>
<evidence type="ECO:0000259" key="7">
    <source>
        <dbReference type="Pfam" id="PF00724"/>
    </source>
</evidence>
<dbReference type="SUPFAM" id="SSF51395">
    <property type="entry name" value="FMN-linked oxidoreductases"/>
    <property type="match status" value="1"/>
</dbReference>
<organism evidence="8 9">
    <name type="scientific">Marinobacter gudaonensis</name>
    <dbReference type="NCBI Taxonomy" id="375760"/>
    <lineage>
        <taxon>Bacteria</taxon>
        <taxon>Pseudomonadati</taxon>
        <taxon>Pseudomonadota</taxon>
        <taxon>Gammaproteobacteria</taxon>
        <taxon>Pseudomonadales</taxon>
        <taxon>Marinobacteraceae</taxon>
        <taxon>Marinobacter</taxon>
    </lineage>
</organism>
<feature type="domain" description="NADH:flavin oxidoreductase/NADH oxidase N-terminal" evidence="7">
    <location>
        <begin position="34"/>
        <end position="372"/>
    </location>
</feature>
<dbReference type="GO" id="GO:0050661">
    <property type="term" value="F:NADP binding"/>
    <property type="evidence" value="ECO:0007669"/>
    <property type="project" value="InterPro"/>
</dbReference>
<keyword evidence="4" id="KW-0521">NADP</keyword>
<evidence type="ECO:0000256" key="5">
    <source>
        <dbReference type="ARBA" id="ARBA00023002"/>
    </source>
</evidence>
<dbReference type="GO" id="GO:0010181">
    <property type="term" value="F:FMN binding"/>
    <property type="evidence" value="ECO:0007669"/>
    <property type="project" value="InterPro"/>
</dbReference>
<dbReference type="InterPro" id="IPR013785">
    <property type="entry name" value="Aldolase_TIM"/>
</dbReference>
<accession>A0A1I6GNJ5</accession>
<dbReference type="PANTHER" id="PTHR43303">
    <property type="entry name" value="NADPH DEHYDROGENASE C23G7.10C-RELATED"/>
    <property type="match status" value="1"/>
</dbReference>
<keyword evidence="5" id="KW-0560">Oxidoreductase</keyword>
<reference evidence="9" key="1">
    <citation type="submission" date="2016-10" db="EMBL/GenBank/DDBJ databases">
        <authorList>
            <person name="Varghese N."/>
            <person name="Submissions S."/>
        </authorList>
    </citation>
    <scope>NUCLEOTIDE SEQUENCE [LARGE SCALE GENOMIC DNA]</scope>
    <source>
        <strain evidence="9">CGMCC 1.6294</strain>
    </source>
</reference>
<dbReference type="InterPro" id="IPR001155">
    <property type="entry name" value="OxRdtase_FMN_N"/>
</dbReference>
<dbReference type="Gene3D" id="3.20.20.70">
    <property type="entry name" value="Aldolase class I"/>
    <property type="match status" value="1"/>
</dbReference>
<dbReference type="GO" id="GO:0003959">
    <property type="term" value="F:NADPH dehydrogenase activity"/>
    <property type="evidence" value="ECO:0007669"/>
    <property type="project" value="InterPro"/>
</dbReference>
<dbReference type="OrthoDB" id="8523426at2"/>
<sequence length="388" mass="43031">MTDQTQASPPPITDSRSGGENARRILRRDPNPHMFRPIQFRSVTARNRIMLSPMCQYSGQDGLSNDWHYVHLGARAAGGAGWVFTEAVHIEPRGRITPFCLGLWNDEQRDRLARIARFVSEQGAVPGIQLGHAGRKASVGRPWEGSHPLRADTGGWEDLVSASALPYASQWQVPQAMSREQIADSLESLCSATRRAREAGFRALELHGAHGYLIHQFLSPLSNQRTDEYGGSFENRIRFLQDSIRVVRQEWPDDLPLFLRLSCTDWVEGGWTLEDTVRLATLLRFQGDVDLIDCSSGGNDPRQQIPIHPGYQIPLAQAVRTQADIATGAVGLIHSPDLAESVIANGQADLVILGRALLADPAWPLRAAAALKAQNVEWPKQYERSNIF</sequence>
<gene>
    <name evidence="8" type="ORF">SAMN04488073_1225</name>
</gene>
<dbReference type="EMBL" id="FOYV01000001">
    <property type="protein sequence ID" value="SFR43770.1"/>
    <property type="molecule type" value="Genomic_DNA"/>
</dbReference>
<name>A0A1I6GNJ5_9GAMM</name>
<proteinExistence type="predicted"/>
<dbReference type="Proteomes" id="UP000199290">
    <property type="component" value="Unassembled WGS sequence"/>
</dbReference>
<evidence type="ECO:0000256" key="3">
    <source>
        <dbReference type="ARBA" id="ARBA00022643"/>
    </source>
</evidence>
<dbReference type="PANTHER" id="PTHR43303:SF4">
    <property type="entry name" value="NADPH DEHYDROGENASE C23G7.10C-RELATED"/>
    <property type="match status" value="1"/>
</dbReference>
<dbReference type="AlphaFoldDB" id="A0A1I6GNJ5"/>
<dbReference type="InterPro" id="IPR044152">
    <property type="entry name" value="YqjM-like"/>
</dbReference>
<evidence type="ECO:0000313" key="9">
    <source>
        <dbReference type="Proteomes" id="UP000199290"/>
    </source>
</evidence>
<comment type="cofactor">
    <cofactor evidence="1">
        <name>FMN</name>
        <dbReference type="ChEBI" id="CHEBI:58210"/>
    </cofactor>
</comment>
<protein>
    <submittedName>
        <fullName evidence="8">2,4-dienoyl-CoA reductase</fullName>
    </submittedName>
</protein>
<evidence type="ECO:0000256" key="6">
    <source>
        <dbReference type="SAM" id="MobiDB-lite"/>
    </source>
</evidence>
<evidence type="ECO:0000256" key="4">
    <source>
        <dbReference type="ARBA" id="ARBA00022857"/>
    </source>
</evidence>
<keyword evidence="2" id="KW-0285">Flavoprotein</keyword>
<keyword evidence="3" id="KW-0288">FMN</keyword>
<evidence type="ECO:0000256" key="2">
    <source>
        <dbReference type="ARBA" id="ARBA00022630"/>
    </source>
</evidence>
<dbReference type="STRING" id="375760.SAMN04488073_1225"/>
<dbReference type="CDD" id="cd02932">
    <property type="entry name" value="OYE_YqiM_FMN"/>
    <property type="match status" value="1"/>
</dbReference>